<dbReference type="PANTHER" id="PTHR11829:SF142">
    <property type="entry name" value="FORK-HEAD DOMAIN-CONTAINING PROTEIN"/>
    <property type="match status" value="1"/>
</dbReference>
<proteinExistence type="predicted"/>
<dbReference type="PROSITE" id="PS50039">
    <property type="entry name" value="FORK_HEAD_3"/>
    <property type="match status" value="1"/>
</dbReference>
<dbReference type="GO" id="GO:0000981">
    <property type="term" value="F:DNA-binding transcription factor activity, RNA polymerase II-specific"/>
    <property type="evidence" value="ECO:0007669"/>
    <property type="project" value="TreeGrafter"/>
</dbReference>
<dbReference type="GO" id="GO:0030154">
    <property type="term" value="P:cell differentiation"/>
    <property type="evidence" value="ECO:0007669"/>
    <property type="project" value="TreeGrafter"/>
</dbReference>
<sequence length="297" mass="33732">MTNSQLSIFYLSRLDTETVKQDSISSEDDVVWTPSLCTSESESSYSDSDESIAKVQLSLERSIKNGRSCSDTNEKPSHSYTAMISMAILSKPNKKILLNDIYQYIMDNFPFYNNKEKAWRNSIRHNLSINECFVKNGRSDNGKGNYWSIHLACIEDFAKGDFRRRNAKQRTRKSSVKNANGSSNKFYTRNNYEYVAMTLSQIEFYPYSVKGSLIQTNSHNPHQINQSPVSTFGMTRTQFPAVMQSFGSDSFFPVSQSSSGGQSFITPSTYCPSSSFRTSSSSAFYSSCQIQKDFFDW</sequence>
<dbReference type="GO" id="GO:0000978">
    <property type="term" value="F:RNA polymerase II cis-regulatory region sequence-specific DNA binding"/>
    <property type="evidence" value="ECO:0007669"/>
    <property type="project" value="TreeGrafter"/>
</dbReference>
<dbReference type="SMART" id="SM00339">
    <property type="entry name" value="FH"/>
    <property type="match status" value="1"/>
</dbReference>
<dbReference type="CDD" id="cd20035">
    <property type="entry name" value="FH_FOXQ2-like"/>
    <property type="match status" value="1"/>
</dbReference>
<evidence type="ECO:0000256" key="1">
    <source>
        <dbReference type="ARBA" id="ARBA00023125"/>
    </source>
</evidence>
<dbReference type="InterPro" id="IPR030456">
    <property type="entry name" value="TF_fork_head_CS_2"/>
</dbReference>
<evidence type="ECO:0000256" key="2">
    <source>
        <dbReference type="ARBA" id="ARBA00023242"/>
    </source>
</evidence>
<accession>A0A6J8EHF1</accession>
<dbReference type="PANTHER" id="PTHR11829">
    <property type="entry name" value="FORKHEAD BOX PROTEIN"/>
    <property type="match status" value="1"/>
</dbReference>
<organism evidence="5 6">
    <name type="scientific">Mytilus coruscus</name>
    <name type="common">Sea mussel</name>
    <dbReference type="NCBI Taxonomy" id="42192"/>
    <lineage>
        <taxon>Eukaryota</taxon>
        <taxon>Metazoa</taxon>
        <taxon>Spiralia</taxon>
        <taxon>Lophotrochozoa</taxon>
        <taxon>Mollusca</taxon>
        <taxon>Bivalvia</taxon>
        <taxon>Autobranchia</taxon>
        <taxon>Pteriomorphia</taxon>
        <taxon>Mytilida</taxon>
        <taxon>Mytiloidea</taxon>
        <taxon>Mytilidae</taxon>
        <taxon>Mytilinae</taxon>
        <taxon>Mytilus</taxon>
    </lineage>
</organism>
<dbReference type="InterPro" id="IPR036388">
    <property type="entry name" value="WH-like_DNA-bd_sf"/>
</dbReference>
<dbReference type="SUPFAM" id="SSF46785">
    <property type="entry name" value="Winged helix' DNA-binding domain"/>
    <property type="match status" value="1"/>
</dbReference>
<dbReference type="Gene3D" id="1.10.10.10">
    <property type="entry name" value="Winged helix-like DNA-binding domain superfamily/Winged helix DNA-binding domain"/>
    <property type="match status" value="1"/>
</dbReference>
<protein>
    <submittedName>
        <fullName evidence="5">Forkhead box protein L1</fullName>
    </submittedName>
</protein>
<keyword evidence="1 3" id="KW-0238">DNA-binding</keyword>
<evidence type="ECO:0000256" key="3">
    <source>
        <dbReference type="PROSITE-ProRule" id="PRU00089"/>
    </source>
</evidence>
<comment type="subcellular location">
    <subcellularLocation>
        <location evidence="3">Nucleus</location>
    </subcellularLocation>
</comment>
<dbReference type="Proteomes" id="UP000507470">
    <property type="component" value="Unassembled WGS sequence"/>
</dbReference>
<dbReference type="InterPro" id="IPR047519">
    <property type="entry name" value="FH_FOXQ2-like"/>
</dbReference>
<dbReference type="PROSITE" id="PS00658">
    <property type="entry name" value="FORK_HEAD_2"/>
    <property type="match status" value="1"/>
</dbReference>
<evidence type="ECO:0000259" key="4">
    <source>
        <dbReference type="PROSITE" id="PS50039"/>
    </source>
</evidence>
<name>A0A6J8EHF1_MYTCO</name>
<feature type="DNA-binding region" description="Fork-head" evidence="3">
    <location>
        <begin position="75"/>
        <end position="167"/>
    </location>
</feature>
<dbReference type="InterPro" id="IPR001766">
    <property type="entry name" value="Fork_head_dom"/>
</dbReference>
<feature type="domain" description="Fork-head" evidence="4">
    <location>
        <begin position="75"/>
        <end position="167"/>
    </location>
</feature>
<dbReference type="GO" id="GO:0005634">
    <property type="term" value="C:nucleus"/>
    <property type="evidence" value="ECO:0007669"/>
    <property type="project" value="UniProtKB-SubCell"/>
</dbReference>
<reference evidence="5 6" key="1">
    <citation type="submission" date="2020-06" db="EMBL/GenBank/DDBJ databases">
        <authorList>
            <person name="Li R."/>
            <person name="Bekaert M."/>
        </authorList>
    </citation>
    <scope>NUCLEOTIDE SEQUENCE [LARGE SCALE GENOMIC DNA]</scope>
    <source>
        <strain evidence="6">wild</strain>
    </source>
</reference>
<keyword evidence="6" id="KW-1185">Reference proteome</keyword>
<dbReference type="PRINTS" id="PR00053">
    <property type="entry name" value="FORKHEAD"/>
</dbReference>
<keyword evidence="2 3" id="KW-0539">Nucleus</keyword>
<dbReference type="Pfam" id="PF00250">
    <property type="entry name" value="Forkhead"/>
    <property type="match status" value="1"/>
</dbReference>
<dbReference type="FunFam" id="1.10.10.10:FF:000135">
    <property type="entry name" value="forkhead box protein G1"/>
    <property type="match status" value="1"/>
</dbReference>
<evidence type="ECO:0000313" key="6">
    <source>
        <dbReference type="Proteomes" id="UP000507470"/>
    </source>
</evidence>
<dbReference type="EMBL" id="CACVKT020009028">
    <property type="protein sequence ID" value="CAC5419383.1"/>
    <property type="molecule type" value="Genomic_DNA"/>
</dbReference>
<dbReference type="OrthoDB" id="5954824at2759"/>
<dbReference type="InterPro" id="IPR036390">
    <property type="entry name" value="WH_DNA-bd_sf"/>
</dbReference>
<dbReference type="InterPro" id="IPR050211">
    <property type="entry name" value="FOX_domain-containing"/>
</dbReference>
<dbReference type="GO" id="GO:0009653">
    <property type="term" value="P:anatomical structure morphogenesis"/>
    <property type="evidence" value="ECO:0007669"/>
    <property type="project" value="TreeGrafter"/>
</dbReference>
<gene>
    <name evidence="5" type="ORF">MCOR_51726</name>
</gene>
<dbReference type="AlphaFoldDB" id="A0A6J8EHF1"/>
<evidence type="ECO:0000313" key="5">
    <source>
        <dbReference type="EMBL" id="CAC5419383.1"/>
    </source>
</evidence>